<feature type="compositionally biased region" description="Low complexity" evidence="1">
    <location>
        <begin position="367"/>
        <end position="376"/>
    </location>
</feature>
<evidence type="ECO:0000313" key="5">
    <source>
        <dbReference type="Proteomes" id="UP000078595"/>
    </source>
</evidence>
<feature type="compositionally biased region" description="Acidic residues" evidence="1">
    <location>
        <begin position="349"/>
        <end position="366"/>
    </location>
</feature>
<dbReference type="RefSeq" id="XP_018263058.1">
    <property type="nucleotide sequence ID" value="XM_018407847.1"/>
</dbReference>
<keyword evidence="2" id="KW-1133">Transmembrane helix</keyword>
<feature type="compositionally biased region" description="Polar residues" evidence="1">
    <location>
        <begin position="45"/>
        <end position="56"/>
    </location>
</feature>
<feature type="compositionally biased region" description="Basic and acidic residues" evidence="1">
    <location>
        <begin position="333"/>
        <end position="348"/>
    </location>
</feature>
<feature type="transmembrane region" description="Helical" evidence="2">
    <location>
        <begin position="86"/>
        <end position="104"/>
    </location>
</feature>
<reference evidence="3" key="1">
    <citation type="submission" date="2013-07" db="EMBL/GenBank/DDBJ databases">
        <title>The Genome Sequence of Cryptococcus dejecticola CBS10117.</title>
        <authorList>
            <consortium name="The Broad Institute Genome Sequencing Platform"/>
            <person name="Cuomo C."/>
            <person name="Litvintseva A."/>
            <person name="Chen Y."/>
            <person name="Heitman J."/>
            <person name="Sun S."/>
            <person name="Springer D."/>
            <person name="Dromer F."/>
            <person name="Young S.K."/>
            <person name="Zeng Q."/>
            <person name="Gargeya S."/>
            <person name="Fitzgerald M."/>
            <person name="Abouelleil A."/>
            <person name="Alvarado L."/>
            <person name="Berlin A.M."/>
            <person name="Chapman S.B."/>
            <person name="Dewar J."/>
            <person name="Goldberg J."/>
            <person name="Griggs A."/>
            <person name="Gujja S."/>
            <person name="Hansen M."/>
            <person name="Howarth C."/>
            <person name="Imamovic A."/>
            <person name="Larimer J."/>
            <person name="McCowan C."/>
            <person name="Murphy C."/>
            <person name="Pearson M."/>
            <person name="Priest M."/>
            <person name="Roberts A."/>
            <person name="Saif S."/>
            <person name="Shea T."/>
            <person name="Sykes S."/>
            <person name="Wortman J."/>
            <person name="Nusbaum C."/>
            <person name="Birren B."/>
        </authorList>
    </citation>
    <scope>NUCLEOTIDE SEQUENCE [LARGE SCALE GENOMIC DNA]</scope>
    <source>
        <strain evidence="3">CBS 10117</strain>
    </source>
</reference>
<feature type="region of interest" description="Disordered" evidence="1">
    <location>
        <begin position="442"/>
        <end position="472"/>
    </location>
</feature>
<dbReference type="EMBL" id="KI894031">
    <property type="protein sequence ID" value="OBR85216.1"/>
    <property type="molecule type" value="Genomic_DNA"/>
</dbReference>
<reference evidence="4" key="2">
    <citation type="submission" date="2013-07" db="EMBL/GenBank/DDBJ databases">
        <authorList>
            <consortium name="The Broad Institute Genome Sequencing Platform"/>
            <person name="Cuomo C."/>
            <person name="Litvintseva A."/>
            <person name="Chen Y."/>
            <person name="Heitman J."/>
            <person name="Sun S."/>
            <person name="Springer D."/>
            <person name="Dromer F."/>
            <person name="Young S.K."/>
            <person name="Zeng Q."/>
            <person name="Gargeya S."/>
            <person name="Fitzgerald M."/>
            <person name="Abouelleil A."/>
            <person name="Alvarado L."/>
            <person name="Berlin A.M."/>
            <person name="Chapman S.B."/>
            <person name="Dewar J."/>
            <person name="Goldberg J."/>
            <person name="Griggs A."/>
            <person name="Gujja S."/>
            <person name="Hansen M."/>
            <person name="Howarth C."/>
            <person name="Imamovic A."/>
            <person name="Larimer J."/>
            <person name="McCowan C."/>
            <person name="Murphy C."/>
            <person name="Pearson M."/>
            <person name="Priest M."/>
            <person name="Roberts A."/>
            <person name="Saif S."/>
            <person name="Shea T."/>
            <person name="Sykes S."/>
            <person name="Wortman J."/>
            <person name="Nusbaum C."/>
            <person name="Birren B."/>
        </authorList>
    </citation>
    <scope>NUCLEOTIDE SEQUENCE</scope>
    <source>
        <strain evidence="4">CBS 10117</strain>
    </source>
</reference>
<feature type="compositionally biased region" description="Basic and acidic residues" evidence="1">
    <location>
        <begin position="247"/>
        <end position="256"/>
    </location>
</feature>
<reference evidence="4" key="3">
    <citation type="submission" date="2024-02" db="EMBL/GenBank/DDBJ databases">
        <title>Comparative genomics of Cryptococcus and Kwoniella reveals pathogenesis evolution and contrasting modes of karyotype evolution via chromosome fusion or intercentromeric recombination.</title>
        <authorList>
            <person name="Coelho M.A."/>
            <person name="David-Palma M."/>
            <person name="Shea T."/>
            <person name="Bowers K."/>
            <person name="McGinley-Smith S."/>
            <person name="Mohammad A.W."/>
            <person name="Gnirke A."/>
            <person name="Yurkov A.M."/>
            <person name="Nowrousian M."/>
            <person name="Sun S."/>
            <person name="Cuomo C.A."/>
            <person name="Heitman J."/>
        </authorList>
    </citation>
    <scope>NUCLEOTIDE SEQUENCE</scope>
    <source>
        <strain evidence="4">CBS 10117</strain>
    </source>
</reference>
<feature type="region of interest" description="Disordered" evidence="1">
    <location>
        <begin position="239"/>
        <end position="264"/>
    </location>
</feature>
<accession>A0A1A6A592</accession>
<sequence length="472" mass="52137">MVSSTSEAGPSTNPRFQSTIHHGAPTPSRITTQNPVRGDARQHARSPSMTSFSAQRPQAVRMNRPYPLILLAALDLAFTYKHTSDISIRLALLVLTRALVLIWIGLNKRWRTKKGYLMLVTGLSLVNCIWEGCTLVLMRSMRKGGGKDGDAEDQPHDNLTDGRILIMTSILAMAEYFLYLLLLRISPPAQTVSLYKSYNSSSIRLPTASTAQTPSSIRFKSSNTPSSVRFDVHHHRRSLSRGTMRSVRGEASHEYPSENNSQGAVDVFTSGVELGTGQLERRSLDRLDTEYALQTQDGIYELARGQHLDEDTDLEDDDDQSDDFSLSEAEYDDGFHEGLSDDVRRNVYIDEEAGPSEYEDDDDDDSSSVSSSSIIDLPPPQSPSLIPLPLTLPRSTSLNLNSLNVGRVGEQLGSSPIVGPIIRKTKSSKLLRGSWNNTNKWLNGQIRSDTSTGPKQSVATSQSIEDSYGTFR</sequence>
<proteinExistence type="predicted"/>
<protein>
    <recommendedName>
        <fullName evidence="6">DUF1746 domain-containing protein</fullName>
    </recommendedName>
</protein>
<dbReference type="OrthoDB" id="2565336at2759"/>
<organism evidence="3">
    <name type="scientific">Kwoniella dejecticola CBS 10117</name>
    <dbReference type="NCBI Taxonomy" id="1296121"/>
    <lineage>
        <taxon>Eukaryota</taxon>
        <taxon>Fungi</taxon>
        <taxon>Dikarya</taxon>
        <taxon>Basidiomycota</taxon>
        <taxon>Agaricomycotina</taxon>
        <taxon>Tremellomycetes</taxon>
        <taxon>Tremellales</taxon>
        <taxon>Cryptococcaceae</taxon>
        <taxon>Kwoniella</taxon>
    </lineage>
</organism>
<keyword evidence="2" id="KW-0472">Membrane</keyword>
<feature type="compositionally biased region" description="Acidic residues" evidence="1">
    <location>
        <begin position="311"/>
        <end position="322"/>
    </location>
</feature>
<dbReference type="AlphaFoldDB" id="A0A1A6A592"/>
<evidence type="ECO:0000256" key="2">
    <source>
        <dbReference type="SAM" id="Phobius"/>
    </source>
</evidence>
<name>A0A1A6A592_9TREE</name>
<dbReference type="Proteomes" id="UP000078595">
    <property type="component" value="Chromosome 5"/>
</dbReference>
<dbReference type="EMBL" id="CP144534">
    <property type="protein sequence ID" value="WWC61888.1"/>
    <property type="molecule type" value="Genomic_DNA"/>
</dbReference>
<feature type="compositionally biased region" description="Polar residues" evidence="1">
    <location>
        <begin position="442"/>
        <end position="465"/>
    </location>
</feature>
<dbReference type="GeneID" id="28968248"/>
<keyword evidence="5" id="KW-1185">Reference proteome</keyword>
<dbReference type="VEuPathDB" id="FungiDB:I303_04549"/>
<evidence type="ECO:0000313" key="3">
    <source>
        <dbReference type="EMBL" id="OBR85216.1"/>
    </source>
</evidence>
<evidence type="ECO:0008006" key="6">
    <source>
        <dbReference type="Google" id="ProtNLM"/>
    </source>
</evidence>
<gene>
    <name evidence="3" type="ORF">I303_04549</name>
    <name evidence="4" type="ORF">I303_104473</name>
</gene>
<feature type="transmembrane region" description="Helical" evidence="2">
    <location>
        <begin position="164"/>
        <end position="183"/>
    </location>
</feature>
<feature type="region of interest" description="Disordered" evidence="1">
    <location>
        <begin position="311"/>
        <end position="387"/>
    </location>
</feature>
<feature type="region of interest" description="Disordered" evidence="1">
    <location>
        <begin position="1"/>
        <end position="57"/>
    </location>
</feature>
<dbReference type="KEGG" id="kdj:28968248"/>
<evidence type="ECO:0000256" key="1">
    <source>
        <dbReference type="SAM" id="MobiDB-lite"/>
    </source>
</evidence>
<feature type="compositionally biased region" description="Polar residues" evidence="1">
    <location>
        <begin position="1"/>
        <end position="20"/>
    </location>
</feature>
<keyword evidence="2" id="KW-0812">Transmembrane</keyword>
<feature type="transmembrane region" description="Helical" evidence="2">
    <location>
        <begin position="116"/>
        <end position="138"/>
    </location>
</feature>
<evidence type="ECO:0000313" key="4">
    <source>
        <dbReference type="EMBL" id="WWC61888.1"/>
    </source>
</evidence>